<protein>
    <submittedName>
        <fullName evidence="1">Uncharacterized protein</fullName>
    </submittedName>
</protein>
<dbReference type="EMBL" id="OZ018776">
    <property type="protein sequence ID" value="CAK9120258.1"/>
    <property type="molecule type" value="Genomic_DNA"/>
</dbReference>
<accession>A0ABP0T429</accession>
<evidence type="ECO:0000313" key="2">
    <source>
        <dbReference type="Proteomes" id="UP001642485"/>
    </source>
</evidence>
<name>A0ABP0T429_RICHE</name>
<dbReference type="Proteomes" id="UP001642485">
    <property type="component" value="Chromosome"/>
</dbReference>
<reference evidence="1 2" key="1">
    <citation type="submission" date="2024-02" db="EMBL/GenBank/DDBJ databases">
        <authorList>
            <person name="Nijsse B."/>
            <person name="Sprong H."/>
        </authorList>
    </citation>
    <scope>NUCLEOTIDE SEQUENCE [LARGE SCALE GENOMIC DNA]</scope>
    <source>
        <strain evidence="1">OB144</strain>
    </source>
</reference>
<organism evidence="1 2">
    <name type="scientific">Rickettsia helvetica</name>
    <dbReference type="NCBI Taxonomy" id="35789"/>
    <lineage>
        <taxon>Bacteria</taxon>
        <taxon>Pseudomonadati</taxon>
        <taxon>Pseudomonadota</taxon>
        <taxon>Alphaproteobacteria</taxon>
        <taxon>Rickettsiales</taxon>
        <taxon>Rickettsiaceae</taxon>
        <taxon>Rickettsieae</taxon>
        <taxon>Rickettsia</taxon>
        <taxon>spotted fever group</taxon>
    </lineage>
</organism>
<proteinExistence type="predicted"/>
<evidence type="ECO:0000313" key="1">
    <source>
        <dbReference type="EMBL" id="CAK9120258.1"/>
    </source>
</evidence>
<sequence length="54" mass="6225">MDCAWPVCFYFAYIYCGDILVTKFNCTPEQVIKQNFKLSIIELISIINSSSIKL</sequence>
<keyword evidence="2" id="KW-1185">Reference proteome</keyword>
<gene>
    <name evidence="1" type="ORF">OB144RH_02195</name>
</gene>